<dbReference type="InterPro" id="IPR008983">
    <property type="entry name" value="Tumour_necrosis_fac-like_dom"/>
</dbReference>
<name>A0AAD1SUF9_PELCU</name>
<accession>A0AAD1SUF9</accession>
<evidence type="ECO:0000256" key="1">
    <source>
        <dbReference type="SAM" id="Phobius"/>
    </source>
</evidence>
<feature type="transmembrane region" description="Helical" evidence="1">
    <location>
        <begin position="35"/>
        <end position="56"/>
    </location>
</feature>
<reference evidence="2" key="1">
    <citation type="submission" date="2022-03" db="EMBL/GenBank/DDBJ databases">
        <authorList>
            <person name="Alioto T."/>
            <person name="Alioto T."/>
            <person name="Gomez Garrido J."/>
        </authorList>
    </citation>
    <scope>NUCLEOTIDE SEQUENCE</scope>
</reference>
<sequence length="201" mass="23387">MSITSVANKFECQPLDSMAFVREPVNTQIKWKNSLVYIIGAVMVGLCLATMFFFCFHFNRRAKDECYAHAEIGSMDERWKWNMENCSTLYHIKNGTRVKVKQRGLYMIQVQITCGVGLPEESKDNGSNYIEFKVSPNRDRAIVKSLYLPHVTNETQQSSYSLETIYLLSKGDILELKLNINRPLIFNRKESTFWRIHKIDI</sequence>
<dbReference type="SUPFAM" id="SSF49842">
    <property type="entry name" value="TNF-like"/>
    <property type="match status" value="1"/>
</dbReference>
<dbReference type="EMBL" id="OW240919">
    <property type="protein sequence ID" value="CAH2311843.1"/>
    <property type="molecule type" value="Genomic_DNA"/>
</dbReference>
<keyword evidence="3" id="KW-1185">Reference proteome</keyword>
<proteinExistence type="predicted"/>
<keyword evidence="1" id="KW-1133">Transmembrane helix</keyword>
<protein>
    <submittedName>
        <fullName evidence="2">Tumor necrosis factor ligand superfamily member 18</fullName>
    </submittedName>
</protein>
<evidence type="ECO:0000313" key="2">
    <source>
        <dbReference type="EMBL" id="CAH2311843.1"/>
    </source>
</evidence>
<dbReference type="Proteomes" id="UP001295444">
    <property type="component" value="Chromosome 08"/>
</dbReference>
<evidence type="ECO:0000313" key="3">
    <source>
        <dbReference type="Proteomes" id="UP001295444"/>
    </source>
</evidence>
<dbReference type="AlphaFoldDB" id="A0AAD1SUF9"/>
<gene>
    <name evidence="2" type="ORF">PECUL_23A053917</name>
</gene>
<keyword evidence="1" id="KW-0812">Transmembrane</keyword>
<keyword evidence="1" id="KW-0472">Membrane</keyword>
<organism evidence="2 3">
    <name type="scientific">Pelobates cultripes</name>
    <name type="common">Western spadefoot toad</name>
    <dbReference type="NCBI Taxonomy" id="61616"/>
    <lineage>
        <taxon>Eukaryota</taxon>
        <taxon>Metazoa</taxon>
        <taxon>Chordata</taxon>
        <taxon>Craniata</taxon>
        <taxon>Vertebrata</taxon>
        <taxon>Euteleostomi</taxon>
        <taxon>Amphibia</taxon>
        <taxon>Batrachia</taxon>
        <taxon>Anura</taxon>
        <taxon>Pelobatoidea</taxon>
        <taxon>Pelobatidae</taxon>
        <taxon>Pelobates</taxon>
    </lineage>
</organism>
<dbReference type="Gene3D" id="2.60.120.40">
    <property type="match status" value="1"/>
</dbReference>